<sequence>MIGLLKSAVCALGVVSSVQALNKDLRIGNGGRTIHDFRREAVTNPHELDARSLAARDVDPETLYPKQYFDIPIDHFPNKERYAPHKTGTFKNRYWFDASHYKPGGPVIILQSGETNGLGRLVFMQKGILAQLAEATGGIAVVFEHRYYGYSFPTRYLTTEDLRFLSTEQALADEAYFAKNVKFPGLEDQDLTSDSVPWISYGGSYAGGMSAFLRTEYPDVFWGAISSSGVTKAIWDYWQYFEPAAQYGPPLAMETQKLFTDMVDNILIGKADDEDLTQELKTAFGLPNITSNADFANQLASGVSWWQSLNWDPEVGSPEFYNFAGNISSGKVLYPKTESKRSTAETLLEEGGYEANQTLVNRLLNYIGFIDRTVVGPCRDEGSSQDECFSNLNAIFYQQTGQSQAPWRSWSYQYCTEWGYLQTGSGVPKGQMPLVSRTIDLNYTSTVCREAFGINHPARVELVNKYGGYGIEHSRLAFVDGQWDPWRPAGPHAFKYGAPHRKSTTSEPFILIPRALHHYDENGRFPNETTPGLPPPTVKKAQKDEREFVQAWVDEWHAEKAKQML</sequence>
<keyword evidence="2" id="KW-1185">Reference proteome</keyword>
<reference evidence="1" key="1">
    <citation type="submission" date="2023-07" db="EMBL/GenBank/DDBJ databases">
        <title>Black Yeasts Isolated from many extreme environments.</title>
        <authorList>
            <person name="Coleine C."/>
            <person name="Stajich J.E."/>
            <person name="Selbmann L."/>
        </authorList>
    </citation>
    <scope>NUCLEOTIDE SEQUENCE</scope>
    <source>
        <strain evidence="1">CCFEE 5714</strain>
    </source>
</reference>
<name>A0ACC3MGS9_9PEZI</name>
<gene>
    <name evidence="1" type="ORF">LTR37_018521</name>
</gene>
<protein>
    <submittedName>
        <fullName evidence="1">Uncharacterized protein</fullName>
    </submittedName>
</protein>
<proteinExistence type="predicted"/>
<accession>A0ACC3MGS9</accession>
<dbReference type="Proteomes" id="UP001281147">
    <property type="component" value="Unassembled WGS sequence"/>
</dbReference>
<dbReference type="EMBL" id="JAUTXU010000260">
    <property type="protein sequence ID" value="KAK3691642.1"/>
    <property type="molecule type" value="Genomic_DNA"/>
</dbReference>
<comment type="caution">
    <text evidence="1">The sequence shown here is derived from an EMBL/GenBank/DDBJ whole genome shotgun (WGS) entry which is preliminary data.</text>
</comment>
<organism evidence="1 2">
    <name type="scientific">Vermiconidia calcicola</name>
    <dbReference type="NCBI Taxonomy" id="1690605"/>
    <lineage>
        <taxon>Eukaryota</taxon>
        <taxon>Fungi</taxon>
        <taxon>Dikarya</taxon>
        <taxon>Ascomycota</taxon>
        <taxon>Pezizomycotina</taxon>
        <taxon>Dothideomycetes</taxon>
        <taxon>Dothideomycetidae</taxon>
        <taxon>Mycosphaerellales</taxon>
        <taxon>Extremaceae</taxon>
        <taxon>Vermiconidia</taxon>
    </lineage>
</organism>
<evidence type="ECO:0000313" key="1">
    <source>
        <dbReference type="EMBL" id="KAK3691642.1"/>
    </source>
</evidence>
<evidence type="ECO:0000313" key="2">
    <source>
        <dbReference type="Proteomes" id="UP001281147"/>
    </source>
</evidence>